<accession>H5SUY0</accession>
<dbReference type="EMBL" id="AP011803">
    <property type="protein sequence ID" value="BAL59409.1"/>
    <property type="molecule type" value="Genomic_DNA"/>
</dbReference>
<protein>
    <submittedName>
        <fullName evidence="1">Uncharacterized protein</fullName>
    </submittedName>
</protein>
<dbReference type="InterPro" id="IPR006311">
    <property type="entry name" value="TAT_signal"/>
</dbReference>
<dbReference type="SUPFAM" id="SSF49503">
    <property type="entry name" value="Cupredoxins"/>
    <property type="match status" value="1"/>
</dbReference>
<gene>
    <name evidence="1" type="ORF">HGMM_OP4C045</name>
</gene>
<reference evidence="1" key="1">
    <citation type="journal article" date="2005" name="Environ. Microbiol.">
        <title>Genetic and functional properties of uncultivated thermophilic crenarchaeotes from a subsurface gold mine as revealed by analysis of genome fragments.</title>
        <authorList>
            <person name="Nunoura T."/>
            <person name="Hirayama H."/>
            <person name="Takami H."/>
            <person name="Oida H."/>
            <person name="Nishi S."/>
            <person name="Shimamura S."/>
            <person name="Suzuki Y."/>
            <person name="Inagaki F."/>
            <person name="Takai K."/>
            <person name="Nealson K.H."/>
            <person name="Horikoshi K."/>
        </authorList>
    </citation>
    <scope>NUCLEOTIDE SEQUENCE</scope>
</reference>
<dbReference type="InterPro" id="IPR008972">
    <property type="entry name" value="Cupredoxin"/>
</dbReference>
<organism evidence="1">
    <name type="scientific">Acetithermum autotrophicum</name>
    <dbReference type="NCBI Taxonomy" id="1446466"/>
    <lineage>
        <taxon>Bacteria</taxon>
        <taxon>Candidatus Bipolaricaulota</taxon>
        <taxon>Candidatus Acetithermum</taxon>
    </lineage>
</organism>
<proteinExistence type="predicted"/>
<sequence>MTHKHLSRRELLKAAGVAALGSAVLSNVTVLAQKDPTKADLEIKMGEFYFQVPGKDKNAPIELQAGKELLIKFVNEGKVAHEAHFGRNFDSTKRLYKEDLMPGFLGLHLEPNQVGYLHILLPEKQKGEWELGCLISGHYEAGQKAKLVVK</sequence>
<reference evidence="1" key="2">
    <citation type="journal article" date="2012" name="PLoS ONE">
        <title>A Deeply Branching Thermophilic Bacterium with an Ancient Acetyl-CoA Pathway Dominates a Subsurface Ecosystem.</title>
        <authorList>
            <person name="Takami H."/>
            <person name="Noguchi H."/>
            <person name="Takaki Y."/>
            <person name="Uchiyama I."/>
            <person name="Toyoda A."/>
            <person name="Nishi S."/>
            <person name="Chee G.-J."/>
            <person name="Arai W."/>
            <person name="Nunoura T."/>
            <person name="Itoh T."/>
            <person name="Hattori M."/>
            <person name="Takai K."/>
        </authorList>
    </citation>
    <scope>NUCLEOTIDE SEQUENCE</scope>
</reference>
<evidence type="ECO:0000313" key="1">
    <source>
        <dbReference type="EMBL" id="BAL59409.1"/>
    </source>
</evidence>
<dbReference type="PROSITE" id="PS51318">
    <property type="entry name" value="TAT"/>
    <property type="match status" value="1"/>
</dbReference>
<name>H5SUY0_ACEAU</name>
<dbReference type="Gene3D" id="2.60.40.420">
    <property type="entry name" value="Cupredoxins - blue copper proteins"/>
    <property type="match status" value="1"/>
</dbReference>
<dbReference type="AlphaFoldDB" id="H5SUY0"/>